<dbReference type="SUPFAM" id="SSF48479">
    <property type="entry name" value="Cytochrome c oxidase subunit E"/>
    <property type="match status" value="1"/>
</dbReference>
<dbReference type="GO" id="GO:0045277">
    <property type="term" value="C:respiratory chain complex IV"/>
    <property type="evidence" value="ECO:0007669"/>
    <property type="project" value="UniProtKB-UniRule"/>
</dbReference>
<protein>
    <recommendedName>
        <fullName evidence="4 13">Cytochrome c oxidase subunit 5A, mitochondrial</fullName>
    </recommendedName>
    <alternativeName>
        <fullName evidence="12 13">Cytochrome c oxidase polypeptide Va</fullName>
    </alternativeName>
</protein>
<evidence type="ECO:0000256" key="2">
    <source>
        <dbReference type="ARBA" id="ARBA00004673"/>
    </source>
</evidence>
<keyword evidence="8 13" id="KW-0809">Transit peptide</keyword>
<evidence type="ECO:0000256" key="11">
    <source>
        <dbReference type="ARBA" id="ARBA00023136"/>
    </source>
</evidence>
<dbReference type="Pfam" id="PF02284">
    <property type="entry name" value="COX5A"/>
    <property type="match status" value="1"/>
</dbReference>
<gene>
    <name evidence="14" type="ORF">O3M35_011421</name>
</gene>
<dbReference type="Proteomes" id="UP001461498">
    <property type="component" value="Unassembled WGS sequence"/>
</dbReference>
<proteinExistence type="inferred from homology"/>
<evidence type="ECO:0000313" key="14">
    <source>
        <dbReference type="EMBL" id="KAK9502707.1"/>
    </source>
</evidence>
<evidence type="ECO:0000256" key="13">
    <source>
        <dbReference type="RuleBase" id="RU368103"/>
    </source>
</evidence>
<dbReference type="InterPro" id="IPR036545">
    <property type="entry name" value="Cyt_c_oxidase_su5A/6_sf"/>
</dbReference>
<keyword evidence="6 13" id="KW-0479">Metal-binding</keyword>
<comment type="pathway">
    <text evidence="2 13">Energy metabolism; oxidative phosphorylation.</text>
</comment>
<accession>A0AAW1D1E8</accession>
<dbReference type="PANTHER" id="PTHR14200">
    <property type="entry name" value="CYTOCHROME C OXIDASE POLYPEPTIDE"/>
    <property type="match status" value="1"/>
</dbReference>
<evidence type="ECO:0000256" key="7">
    <source>
        <dbReference type="ARBA" id="ARBA00022792"/>
    </source>
</evidence>
<sequence>MDLVPDPSVIIAALKACRRINEYALAVRYLEAIKDKCGNHVNTIYPYILQEITPTLNELGIETPEEIGYDKPELYLPDFYTYYPPKE</sequence>
<keyword evidence="7 13" id="KW-0999">Mitochondrion inner membrane</keyword>
<name>A0AAW1D1E8_9HEMI</name>
<dbReference type="Gene3D" id="1.25.40.40">
    <property type="entry name" value="Cytochrome c oxidase, subunit Va/VI"/>
    <property type="match status" value="1"/>
</dbReference>
<comment type="subcellular location">
    <subcellularLocation>
        <location evidence="1 13">Mitochondrion inner membrane</location>
        <topology evidence="1 13">Peripheral membrane protein</topology>
        <orientation evidence="1 13">Matrix side</orientation>
    </subcellularLocation>
</comment>
<keyword evidence="5 13" id="KW-0349">Heme</keyword>
<evidence type="ECO:0000256" key="1">
    <source>
        <dbReference type="ARBA" id="ARBA00004443"/>
    </source>
</evidence>
<comment type="caution">
    <text evidence="14">The sequence shown here is derived from an EMBL/GenBank/DDBJ whole genome shotgun (WGS) entry which is preliminary data.</text>
</comment>
<comment type="function">
    <text evidence="13">Component of the cytochrome c oxidase, the last enzyme in the mitochondrial electron transport chain which drives oxidative phosphorylation. The respiratory chain contains 3 multisubunit complexes succinate dehydrogenase (complex II, CII), ubiquinol-cytochrome c oxidoreductase (cytochrome b-c1 complex, complex III, CIII) and cytochrome c oxidase (complex IV, CIV), that cooperate to transfer electrons derived from NADH and succinate to molecular oxygen, creating an electrochemical gradient over the inner membrane that drives transmembrane transport and the ATP synthase. Cytochrome c oxidase is the component of the respiratory chain that catalyzes the reduction of oxygen to water. Electrons originating from reduced cytochrome c in the intermembrane space (IMS) are transferred via the dinuclear copper A center (CU(A)) of subunit 2 and heme A of subunit 1 to the active site in subunit 1, a binuclear center (BNC) formed by heme A3 and copper B (CU(B)). The BNC reduces molecular oxygen to 2 water molecules using 4 electrons from cytochrome c in the IMS and 4 protons from the mitochondrial matrix.</text>
</comment>
<comment type="subunit">
    <text evidence="13">Component of the cytochrome c oxidase (complex IV, CIV), a multisubunit enzyme composed of a catalytic core of 3 subunits and several supernumerary subunits. The complex exists as a monomer or a dimer and forms supercomplexes (SCs) in the inner mitochondrial membrane with ubiquinol-cytochrome c oxidoreductase (cytochrome b-c1 complex, complex III, CIII).</text>
</comment>
<evidence type="ECO:0000256" key="5">
    <source>
        <dbReference type="ARBA" id="ARBA00022617"/>
    </source>
</evidence>
<evidence type="ECO:0000256" key="3">
    <source>
        <dbReference type="ARBA" id="ARBA00007972"/>
    </source>
</evidence>
<evidence type="ECO:0000256" key="6">
    <source>
        <dbReference type="ARBA" id="ARBA00022723"/>
    </source>
</evidence>
<comment type="similarity">
    <text evidence="3 13">Belongs to the cytochrome c oxidase subunit 5A family.</text>
</comment>
<dbReference type="EMBL" id="JAPXFL010000008">
    <property type="protein sequence ID" value="KAK9502707.1"/>
    <property type="molecule type" value="Genomic_DNA"/>
</dbReference>
<evidence type="ECO:0000313" key="15">
    <source>
        <dbReference type="Proteomes" id="UP001461498"/>
    </source>
</evidence>
<dbReference type="CDD" id="cd00923">
    <property type="entry name" value="Cyt_c_Oxidase_Va"/>
    <property type="match status" value="1"/>
</dbReference>
<keyword evidence="10 13" id="KW-0496">Mitochondrion</keyword>
<dbReference type="AlphaFoldDB" id="A0AAW1D1E8"/>
<dbReference type="GO" id="GO:0005743">
    <property type="term" value="C:mitochondrial inner membrane"/>
    <property type="evidence" value="ECO:0007669"/>
    <property type="project" value="UniProtKB-SubCell"/>
</dbReference>
<dbReference type="PANTHER" id="PTHR14200:SF11">
    <property type="entry name" value="CYTOCHROME C OXIDASE SUBUNIT 5A, MITOCHONDRIAL"/>
    <property type="match status" value="1"/>
</dbReference>
<keyword evidence="11 13" id="KW-0472">Membrane</keyword>
<evidence type="ECO:0000256" key="9">
    <source>
        <dbReference type="ARBA" id="ARBA00023004"/>
    </source>
</evidence>
<keyword evidence="15" id="KW-1185">Reference proteome</keyword>
<reference evidence="14 15" key="1">
    <citation type="submission" date="2022-12" db="EMBL/GenBank/DDBJ databases">
        <title>Chromosome-level genome assembly of true bugs.</title>
        <authorList>
            <person name="Ma L."/>
            <person name="Li H."/>
        </authorList>
    </citation>
    <scope>NUCLEOTIDE SEQUENCE [LARGE SCALE GENOMIC DNA]</scope>
    <source>
        <strain evidence="14">Lab_2022b</strain>
    </source>
</reference>
<dbReference type="GO" id="GO:0006123">
    <property type="term" value="P:mitochondrial electron transport, cytochrome c to oxygen"/>
    <property type="evidence" value="ECO:0007669"/>
    <property type="project" value="UniProtKB-UniRule"/>
</dbReference>
<evidence type="ECO:0000256" key="4">
    <source>
        <dbReference type="ARBA" id="ARBA00021968"/>
    </source>
</evidence>
<dbReference type="GO" id="GO:0046872">
    <property type="term" value="F:metal ion binding"/>
    <property type="evidence" value="ECO:0007669"/>
    <property type="project" value="UniProtKB-UniRule"/>
</dbReference>
<keyword evidence="9 13" id="KW-0408">Iron</keyword>
<evidence type="ECO:0000256" key="10">
    <source>
        <dbReference type="ARBA" id="ARBA00023128"/>
    </source>
</evidence>
<evidence type="ECO:0000256" key="12">
    <source>
        <dbReference type="ARBA" id="ARBA00031049"/>
    </source>
</evidence>
<evidence type="ECO:0000256" key="8">
    <source>
        <dbReference type="ARBA" id="ARBA00022946"/>
    </source>
</evidence>
<organism evidence="14 15">
    <name type="scientific">Rhynocoris fuscipes</name>
    <dbReference type="NCBI Taxonomy" id="488301"/>
    <lineage>
        <taxon>Eukaryota</taxon>
        <taxon>Metazoa</taxon>
        <taxon>Ecdysozoa</taxon>
        <taxon>Arthropoda</taxon>
        <taxon>Hexapoda</taxon>
        <taxon>Insecta</taxon>
        <taxon>Pterygota</taxon>
        <taxon>Neoptera</taxon>
        <taxon>Paraneoptera</taxon>
        <taxon>Hemiptera</taxon>
        <taxon>Heteroptera</taxon>
        <taxon>Panheteroptera</taxon>
        <taxon>Cimicomorpha</taxon>
        <taxon>Reduviidae</taxon>
        <taxon>Harpactorinae</taxon>
        <taxon>Harpactorini</taxon>
        <taxon>Rhynocoris</taxon>
    </lineage>
</organism>
<dbReference type="InterPro" id="IPR003204">
    <property type="entry name" value="Cyt_c_oxidase_su5A/6"/>
</dbReference>